<protein>
    <submittedName>
        <fullName evidence="2">Uncharacterized protein</fullName>
    </submittedName>
</protein>
<keyword evidence="1" id="KW-0812">Transmembrane</keyword>
<feature type="transmembrane region" description="Helical" evidence="1">
    <location>
        <begin position="32"/>
        <end position="55"/>
    </location>
</feature>
<sequence length="63" mass="7085">MHYFQVFFLTLFLSVVSFFALGATGFLAYIDGILMSIGLIIVTLLSIIMSLLVSINRQLKKRV</sequence>
<reference evidence="2 3" key="1">
    <citation type="submission" date="2018-03" db="EMBL/GenBank/DDBJ databases">
        <title>Aerobic endospore-forming bacteria genome sequencing and assembly.</title>
        <authorList>
            <person name="Cavalcante D.A."/>
            <person name="Driks A."/>
            <person name="Putonti C."/>
            <person name="De-Souza M.T."/>
        </authorList>
    </citation>
    <scope>NUCLEOTIDE SEQUENCE [LARGE SCALE GENOMIC DNA]</scope>
    <source>
        <strain evidence="2 3">SDF0037</strain>
    </source>
</reference>
<dbReference type="AlphaFoldDB" id="A0A544U998"/>
<proteinExistence type="predicted"/>
<gene>
    <name evidence="2" type="ORF">C7Y47_20515</name>
</gene>
<keyword evidence="1" id="KW-1133">Transmembrane helix</keyword>
<evidence type="ECO:0000313" key="3">
    <source>
        <dbReference type="Proteomes" id="UP000317944"/>
    </source>
</evidence>
<name>A0A544U998_LYSSH</name>
<comment type="caution">
    <text evidence="2">The sequence shown here is derived from an EMBL/GenBank/DDBJ whole genome shotgun (WGS) entry which is preliminary data.</text>
</comment>
<dbReference type="Proteomes" id="UP000317944">
    <property type="component" value="Unassembled WGS sequence"/>
</dbReference>
<organism evidence="2 3">
    <name type="scientific">Lysinibacillus sphaericus</name>
    <name type="common">Bacillus sphaericus</name>
    <dbReference type="NCBI Taxonomy" id="1421"/>
    <lineage>
        <taxon>Bacteria</taxon>
        <taxon>Bacillati</taxon>
        <taxon>Bacillota</taxon>
        <taxon>Bacilli</taxon>
        <taxon>Bacillales</taxon>
        <taxon>Bacillaceae</taxon>
        <taxon>Lysinibacillus</taxon>
    </lineage>
</organism>
<dbReference type="EMBL" id="SADV01000025">
    <property type="protein sequence ID" value="TQR28680.1"/>
    <property type="molecule type" value="Genomic_DNA"/>
</dbReference>
<dbReference type="RefSeq" id="WP_142510447.1">
    <property type="nucleotide sequence ID" value="NZ_SADV01000025.1"/>
</dbReference>
<accession>A0A544U998</accession>
<keyword evidence="1" id="KW-0472">Membrane</keyword>
<evidence type="ECO:0000256" key="1">
    <source>
        <dbReference type="SAM" id="Phobius"/>
    </source>
</evidence>
<evidence type="ECO:0000313" key="2">
    <source>
        <dbReference type="EMBL" id="TQR28680.1"/>
    </source>
</evidence>